<evidence type="ECO:0000313" key="2">
    <source>
        <dbReference type="Proteomes" id="UP000828390"/>
    </source>
</evidence>
<reference evidence="1" key="2">
    <citation type="submission" date="2020-11" db="EMBL/GenBank/DDBJ databases">
        <authorList>
            <person name="McCartney M.A."/>
            <person name="Auch B."/>
            <person name="Kono T."/>
            <person name="Mallez S."/>
            <person name="Becker A."/>
            <person name="Gohl D.M."/>
            <person name="Silverstein K.A.T."/>
            <person name="Koren S."/>
            <person name="Bechman K.B."/>
            <person name="Herman A."/>
            <person name="Abrahante J.E."/>
            <person name="Garbe J."/>
        </authorList>
    </citation>
    <scope>NUCLEOTIDE SEQUENCE</scope>
    <source>
        <strain evidence="1">Duluth1</strain>
        <tissue evidence="1">Whole animal</tissue>
    </source>
</reference>
<dbReference type="Proteomes" id="UP000828390">
    <property type="component" value="Unassembled WGS sequence"/>
</dbReference>
<sequence>MPCDTAPDEQYRNRTFNIMSGDIKMYAKNITFNPVSGKLIIPTKYTVTESPPRINTPSKSVRCQIFPESVILSDNVDTISEQLEETILYSDSESEKSDETACTFSQSTVVFDDILSLGSSR</sequence>
<dbReference type="EMBL" id="JAIWYP010000013">
    <property type="protein sequence ID" value="KAH3721460.1"/>
    <property type="molecule type" value="Genomic_DNA"/>
</dbReference>
<organism evidence="1 2">
    <name type="scientific">Dreissena polymorpha</name>
    <name type="common">Zebra mussel</name>
    <name type="synonym">Mytilus polymorpha</name>
    <dbReference type="NCBI Taxonomy" id="45954"/>
    <lineage>
        <taxon>Eukaryota</taxon>
        <taxon>Metazoa</taxon>
        <taxon>Spiralia</taxon>
        <taxon>Lophotrochozoa</taxon>
        <taxon>Mollusca</taxon>
        <taxon>Bivalvia</taxon>
        <taxon>Autobranchia</taxon>
        <taxon>Heteroconchia</taxon>
        <taxon>Euheterodonta</taxon>
        <taxon>Imparidentia</taxon>
        <taxon>Neoheterodontei</taxon>
        <taxon>Myida</taxon>
        <taxon>Dreissenoidea</taxon>
        <taxon>Dreissenidae</taxon>
        <taxon>Dreissena</taxon>
    </lineage>
</organism>
<protein>
    <submittedName>
        <fullName evidence="1">Uncharacterized protein</fullName>
    </submittedName>
</protein>
<reference evidence="1" key="1">
    <citation type="journal article" date="2019" name="bioRxiv">
        <title>The Genome of the Zebra Mussel, Dreissena polymorpha: A Resource for Invasive Species Research.</title>
        <authorList>
            <person name="McCartney M.A."/>
            <person name="Auch B."/>
            <person name="Kono T."/>
            <person name="Mallez S."/>
            <person name="Zhang Y."/>
            <person name="Obille A."/>
            <person name="Becker A."/>
            <person name="Abrahante J.E."/>
            <person name="Garbe J."/>
            <person name="Badalamenti J.P."/>
            <person name="Herman A."/>
            <person name="Mangelson H."/>
            <person name="Liachko I."/>
            <person name="Sullivan S."/>
            <person name="Sone E.D."/>
            <person name="Koren S."/>
            <person name="Silverstein K.A.T."/>
            <person name="Beckman K.B."/>
            <person name="Gohl D.M."/>
        </authorList>
    </citation>
    <scope>NUCLEOTIDE SEQUENCE</scope>
    <source>
        <strain evidence="1">Duluth1</strain>
        <tissue evidence="1">Whole animal</tissue>
    </source>
</reference>
<accession>A0A9D4HJE8</accession>
<dbReference type="AlphaFoldDB" id="A0A9D4HJE8"/>
<comment type="caution">
    <text evidence="1">The sequence shown here is derived from an EMBL/GenBank/DDBJ whole genome shotgun (WGS) entry which is preliminary data.</text>
</comment>
<name>A0A9D4HJE8_DREPO</name>
<proteinExistence type="predicted"/>
<gene>
    <name evidence="1" type="ORF">DPMN_064387</name>
</gene>
<evidence type="ECO:0000313" key="1">
    <source>
        <dbReference type="EMBL" id="KAH3721460.1"/>
    </source>
</evidence>
<keyword evidence="2" id="KW-1185">Reference proteome</keyword>